<organism evidence="2 3">
    <name type="scientific">Pontiella sulfatireligans</name>
    <dbReference type="NCBI Taxonomy" id="2750658"/>
    <lineage>
        <taxon>Bacteria</taxon>
        <taxon>Pseudomonadati</taxon>
        <taxon>Kiritimatiellota</taxon>
        <taxon>Kiritimatiellia</taxon>
        <taxon>Kiritimatiellales</taxon>
        <taxon>Pontiellaceae</taxon>
        <taxon>Pontiella</taxon>
    </lineage>
</organism>
<feature type="signal peptide" evidence="1">
    <location>
        <begin position="1"/>
        <end position="20"/>
    </location>
</feature>
<evidence type="ECO:0000256" key="1">
    <source>
        <dbReference type="SAM" id="SignalP"/>
    </source>
</evidence>
<proteinExistence type="predicted"/>
<keyword evidence="3" id="KW-1185">Reference proteome</keyword>
<protein>
    <submittedName>
        <fullName evidence="2">Uncharacterized protein</fullName>
    </submittedName>
</protein>
<evidence type="ECO:0000313" key="3">
    <source>
        <dbReference type="Proteomes" id="UP000346198"/>
    </source>
</evidence>
<feature type="chain" id="PRO_5025656948" evidence="1">
    <location>
        <begin position="21"/>
        <end position="101"/>
    </location>
</feature>
<dbReference type="RefSeq" id="WP_136060987.1">
    <property type="nucleotide sequence ID" value="NZ_CAAHFH010000001.1"/>
</dbReference>
<dbReference type="PROSITE" id="PS51257">
    <property type="entry name" value="PROKAR_LIPOPROTEIN"/>
    <property type="match status" value="1"/>
</dbReference>
<name>A0A6C2UJL3_9BACT</name>
<dbReference type="Proteomes" id="UP000346198">
    <property type="component" value="Unassembled WGS sequence"/>
</dbReference>
<gene>
    <name evidence="2" type="ORF">SCARR_01660</name>
</gene>
<evidence type="ECO:0000313" key="2">
    <source>
        <dbReference type="EMBL" id="VGO19601.1"/>
    </source>
</evidence>
<sequence length="101" mass="11452">MKFKMGIILSSVLACLSVSALSPYENYLLSGRQTHVMLFASAKDGRVEALQSALKTLNEKKAIKAFKKEDITNLSFFLQKFRGSSVLWSILTMMDRAIWMR</sequence>
<reference evidence="2 3" key="1">
    <citation type="submission" date="2019-04" db="EMBL/GenBank/DDBJ databases">
        <authorList>
            <person name="Van Vliet M D."/>
        </authorList>
    </citation>
    <scope>NUCLEOTIDE SEQUENCE [LARGE SCALE GENOMIC DNA]</scope>
    <source>
        <strain evidence="2 3">F21</strain>
    </source>
</reference>
<dbReference type="EMBL" id="CAAHFH010000001">
    <property type="protein sequence ID" value="VGO19601.1"/>
    <property type="molecule type" value="Genomic_DNA"/>
</dbReference>
<keyword evidence="1" id="KW-0732">Signal</keyword>
<accession>A0A6C2UJL3</accession>
<dbReference type="AlphaFoldDB" id="A0A6C2UJL3"/>